<evidence type="ECO:0000259" key="5">
    <source>
        <dbReference type="PROSITE" id="PS50977"/>
    </source>
</evidence>
<evidence type="ECO:0000256" key="2">
    <source>
        <dbReference type="ARBA" id="ARBA00023125"/>
    </source>
</evidence>
<dbReference type="InterPro" id="IPR009057">
    <property type="entry name" value="Homeodomain-like_sf"/>
</dbReference>
<proteinExistence type="predicted"/>
<dbReference type="InterPro" id="IPR001647">
    <property type="entry name" value="HTH_TetR"/>
</dbReference>
<dbReference type="PANTHER" id="PTHR47506">
    <property type="entry name" value="TRANSCRIPTIONAL REGULATORY PROTEIN"/>
    <property type="match status" value="1"/>
</dbReference>
<evidence type="ECO:0000313" key="7">
    <source>
        <dbReference type="Proteomes" id="UP000199645"/>
    </source>
</evidence>
<evidence type="ECO:0000256" key="3">
    <source>
        <dbReference type="ARBA" id="ARBA00023163"/>
    </source>
</evidence>
<accession>A0A1I2MJA0</accession>
<evidence type="ECO:0000256" key="4">
    <source>
        <dbReference type="PROSITE-ProRule" id="PRU00335"/>
    </source>
</evidence>
<dbReference type="AlphaFoldDB" id="A0A1I2MJA0"/>
<dbReference type="PANTHER" id="PTHR47506:SF1">
    <property type="entry name" value="HTH-TYPE TRANSCRIPTIONAL REGULATOR YJDC"/>
    <property type="match status" value="1"/>
</dbReference>
<dbReference type="Pfam" id="PF00440">
    <property type="entry name" value="TetR_N"/>
    <property type="match status" value="1"/>
</dbReference>
<feature type="domain" description="HTH tetR-type" evidence="5">
    <location>
        <begin position="9"/>
        <end position="69"/>
    </location>
</feature>
<organism evidence="6 7">
    <name type="scientific">Actinoplanes philippinensis</name>
    <dbReference type="NCBI Taxonomy" id="35752"/>
    <lineage>
        <taxon>Bacteria</taxon>
        <taxon>Bacillati</taxon>
        <taxon>Actinomycetota</taxon>
        <taxon>Actinomycetes</taxon>
        <taxon>Micromonosporales</taxon>
        <taxon>Micromonosporaceae</taxon>
        <taxon>Actinoplanes</taxon>
    </lineage>
</organism>
<name>A0A1I2MJA0_9ACTN</name>
<dbReference type="EMBL" id="FONV01000028">
    <property type="protein sequence ID" value="SFF89191.1"/>
    <property type="molecule type" value="Genomic_DNA"/>
</dbReference>
<dbReference type="PROSITE" id="PS50977">
    <property type="entry name" value="HTH_TETR_2"/>
    <property type="match status" value="1"/>
</dbReference>
<gene>
    <name evidence="6" type="ORF">SAMN05421541_12841</name>
</gene>
<sequence>MMAMGRPRGFDEETVTAAAAALFTTRAYDGVGVDDLVRQLEVHRNSLYKTFGSKRGLYLAALRWHVSHVLQPLTQRLRSEKDTARFLDAVIHRGELDLLLLAAVERAPADAEVATVVTSALHLLDEALAETPILPPGRTTAITLSELLGERLRMRVTTASTDQKGNL</sequence>
<keyword evidence="1" id="KW-0805">Transcription regulation</keyword>
<dbReference type="STRING" id="35752.SAMN05421541_12841"/>
<dbReference type="Gene3D" id="1.10.10.60">
    <property type="entry name" value="Homeodomain-like"/>
    <property type="match status" value="1"/>
</dbReference>
<keyword evidence="2 4" id="KW-0238">DNA-binding</keyword>
<evidence type="ECO:0000313" key="6">
    <source>
        <dbReference type="EMBL" id="SFF89191.1"/>
    </source>
</evidence>
<dbReference type="GO" id="GO:0003677">
    <property type="term" value="F:DNA binding"/>
    <property type="evidence" value="ECO:0007669"/>
    <property type="project" value="UniProtKB-UniRule"/>
</dbReference>
<keyword evidence="7" id="KW-1185">Reference proteome</keyword>
<evidence type="ECO:0000256" key="1">
    <source>
        <dbReference type="ARBA" id="ARBA00023015"/>
    </source>
</evidence>
<dbReference type="SUPFAM" id="SSF46689">
    <property type="entry name" value="Homeodomain-like"/>
    <property type="match status" value="1"/>
</dbReference>
<dbReference type="Proteomes" id="UP000199645">
    <property type="component" value="Unassembled WGS sequence"/>
</dbReference>
<keyword evidence="3" id="KW-0804">Transcription</keyword>
<protein>
    <submittedName>
        <fullName evidence="6">TetR/AcrR family transcriptional regulator, transcriptional repressor for nem operon</fullName>
    </submittedName>
</protein>
<feature type="DNA-binding region" description="H-T-H motif" evidence="4">
    <location>
        <begin position="32"/>
        <end position="51"/>
    </location>
</feature>
<reference evidence="6 7" key="1">
    <citation type="submission" date="2016-10" db="EMBL/GenBank/DDBJ databases">
        <authorList>
            <person name="de Groot N.N."/>
        </authorList>
    </citation>
    <scope>NUCLEOTIDE SEQUENCE [LARGE SCALE GENOMIC DNA]</scope>
    <source>
        <strain evidence="6 7">DSM 43019</strain>
    </source>
</reference>